<evidence type="ECO:0000313" key="3">
    <source>
        <dbReference type="EMBL" id="QEE30093.1"/>
    </source>
</evidence>
<dbReference type="Pfam" id="PF01979">
    <property type="entry name" value="Amidohydro_1"/>
    <property type="match status" value="1"/>
</dbReference>
<keyword evidence="1 3" id="KW-0378">Hydrolase</keyword>
<organism evidence="3 4">
    <name type="scientific">Terriglobus albidus</name>
    <dbReference type="NCBI Taxonomy" id="1592106"/>
    <lineage>
        <taxon>Bacteria</taxon>
        <taxon>Pseudomonadati</taxon>
        <taxon>Acidobacteriota</taxon>
        <taxon>Terriglobia</taxon>
        <taxon>Terriglobales</taxon>
        <taxon>Acidobacteriaceae</taxon>
        <taxon>Terriglobus</taxon>
    </lineage>
</organism>
<gene>
    <name evidence="3" type="ORF">FTW19_20170</name>
</gene>
<dbReference type="NCBIfam" id="NF006681">
    <property type="entry name" value="PRK09229.1-2"/>
    <property type="match status" value="1"/>
</dbReference>
<dbReference type="InterPro" id="IPR011059">
    <property type="entry name" value="Metal-dep_hydrolase_composite"/>
</dbReference>
<dbReference type="PANTHER" id="PTHR43794:SF11">
    <property type="entry name" value="AMIDOHYDROLASE-RELATED DOMAIN-CONTAINING PROTEIN"/>
    <property type="match status" value="1"/>
</dbReference>
<dbReference type="EMBL" id="CP042806">
    <property type="protein sequence ID" value="QEE30093.1"/>
    <property type="molecule type" value="Genomic_DNA"/>
</dbReference>
<name>A0A5B9ED44_9BACT</name>
<dbReference type="Gene3D" id="2.30.40.10">
    <property type="entry name" value="Urease, subunit C, domain 1"/>
    <property type="match status" value="1"/>
</dbReference>
<evidence type="ECO:0000313" key="4">
    <source>
        <dbReference type="Proteomes" id="UP000321820"/>
    </source>
</evidence>
<dbReference type="GO" id="GO:0050416">
    <property type="term" value="F:formimidoylglutamate deiminase activity"/>
    <property type="evidence" value="ECO:0007669"/>
    <property type="project" value="UniProtKB-EC"/>
</dbReference>
<dbReference type="RefSeq" id="WP_147649363.1">
    <property type="nucleotide sequence ID" value="NZ_CP042806.1"/>
</dbReference>
<dbReference type="SUPFAM" id="SSF51338">
    <property type="entry name" value="Composite domain of metallo-dependent hydrolases"/>
    <property type="match status" value="1"/>
</dbReference>
<dbReference type="KEGG" id="talb:FTW19_20170"/>
<dbReference type="AlphaFoldDB" id="A0A5B9ED44"/>
<keyword evidence="4" id="KW-1185">Reference proteome</keyword>
<sequence length="468" mass="51707">MNTLYLPRLLYSGGTFISNRGLLVNETGQIVKLAAHADSPVDKVIELRGKALMPGFVNAHSHSFQRLIRGKSESRIVSGKDFWSWRGTMYHAAAQLNPQEIYDVARMAFLEMVLAGTTTVGEFHYLHTSADGRPYDDPNLLSKQVIAAAQSVGLRVVLLRTAYLRSGYELPRDPGQARFFESTHDFLLNMDALVEGFPANAAEVRFGVAPHSVRAVPLPDLEEIAAWSRSRKLPLHMHVAEQIAENTACVREYGYTPVELLSRNRILGPDFTAVHSIHISSSEIEMLSQAEATVCSCPTTERNLGDGVIASDLVMRAGIRVALGSDSQAQIDPLEDARELDYHLRLRDQERAILDQIEEETLASRLFACATVNGARALSVPTGEFTSGSFADCFTVDLDDLSIAGHSSDDLLPMTVFSLNRSAIRDVIVNGRFIVRDQQHPLQNEIVARYNEIHGKVWQNNAPESAGR</sequence>
<dbReference type="InterPro" id="IPR006680">
    <property type="entry name" value="Amidohydro-rel"/>
</dbReference>
<evidence type="ECO:0000259" key="2">
    <source>
        <dbReference type="Pfam" id="PF01979"/>
    </source>
</evidence>
<accession>A0A5B9ED44</accession>
<reference evidence="3 4" key="1">
    <citation type="submission" date="2019-08" db="EMBL/GenBank/DDBJ databases">
        <title>Complete genome sequence of Terriglobus albidus strain ORNL.</title>
        <authorList>
            <person name="Podar M."/>
        </authorList>
    </citation>
    <scope>NUCLEOTIDE SEQUENCE [LARGE SCALE GENOMIC DNA]</scope>
    <source>
        <strain evidence="3 4">ORNL</strain>
    </source>
</reference>
<dbReference type="EC" id="3.5.3.13" evidence="3"/>
<dbReference type="InterPro" id="IPR050287">
    <property type="entry name" value="MTA/SAH_deaminase"/>
</dbReference>
<evidence type="ECO:0000256" key="1">
    <source>
        <dbReference type="ARBA" id="ARBA00022801"/>
    </source>
</evidence>
<dbReference type="Gene3D" id="3.20.20.140">
    <property type="entry name" value="Metal-dependent hydrolases"/>
    <property type="match status" value="1"/>
</dbReference>
<dbReference type="PANTHER" id="PTHR43794">
    <property type="entry name" value="AMINOHYDROLASE SSNA-RELATED"/>
    <property type="match status" value="1"/>
</dbReference>
<dbReference type="Proteomes" id="UP000321820">
    <property type="component" value="Chromosome"/>
</dbReference>
<dbReference type="NCBIfam" id="TIGR02022">
    <property type="entry name" value="hutF"/>
    <property type="match status" value="1"/>
</dbReference>
<dbReference type="InterPro" id="IPR032466">
    <property type="entry name" value="Metal_Hydrolase"/>
</dbReference>
<feature type="domain" description="Amidohydrolase-related" evidence="2">
    <location>
        <begin position="52"/>
        <end position="433"/>
    </location>
</feature>
<dbReference type="InterPro" id="IPR010252">
    <property type="entry name" value="HutF"/>
</dbReference>
<protein>
    <submittedName>
        <fullName evidence="3">Formimidoylglutamate deiminase</fullName>
        <ecNumber evidence="3">3.5.3.13</ecNumber>
    </submittedName>
</protein>
<dbReference type="SUPFAM" id="SSF51556">
    <property type="entry name" value="Metallo-dependent hydrolases"/>
    <property type="match status" value="1"/>
</dbReference>
<proteinExistence type="predicted"/>
<dbReference type="OrthoDB" id="9807210at2"/>